<feature type="chain" id="PRO_5030682312" description="Saposin B-type domain-containing protein" evidence="2">
    <location>
        <begin position="20"/>
        <end position="207"/>
    </location>
</feature>
<accession>A0A7S4L2Y7</accession>
<dbReference type="EMBL" id="HBKN01029341">
    <property type="protein sequence ID" value="CAE2313391.1"/>
    <property type="molecule type" value="Transcribed_RNA"/>
</dbReference>
<dbReference type="AlphaFoldDB" id="A0A7S4L2Y7"/>
<gene>
    <name evidence="3" type="ORF">GTHE00462_LOCUS22718</name>
</gene>
<protein>
    <recommendedName>
        <fullName evidence="4">Saposin B-type domain-containing protein</fullName>
    </recommendedName>
</protein>
<evidence type="ECO:0008006" key="4">
    <source>
        <dbReference type="Google" id="ProtNLM"/>
    </source>
</evidence>
<sequence>MKDCTRICLLVASLCIALAAKKELKEGSVLDSEQEQALPDLSDANSLRELKCGICQGIVMDMAYAINRDETNLKRKLREVEIVEILENVCSHNMNEYGLVLDENSNPTKKWSRGSQTLRAKGGWVTRIAVNACSDIYNEYEEYLVDRAPKSCYIDQEKQTKTCDTGPIVYDICVQGFNWCAVPQSDENKTATTETTKPVDEGSKNEL</sequence>
<reference evidence="3" key="1">
    <citation type="submission" date="2021-01" db="EMBL/GenBank/DDBJ databases">
        <authorList>
            <person name="Corre E."/>
            <person name="Pelletier E."/>
            <person name="Niang G."/>
            <person name="Scheremetjew M."/>
            <person name="Finn R."/>
            <person name="Kale V."/>
            <person name="Holt S."/>
            <person name="Cochrane G."/>
            <person name="Meng A."/>
            <person name="Brown T."/>
            <person name="Cohen L."/>
        </authorList>
    </citation>
    <scope>NUCLEOTIDE SEQUENCE</scope>
    <source>
        <strain evidence="3">CCMP 2712</strain>
    </source>
</reference>
<evidence type="ECO:0000313" key="3">
    <source>
        <dbReference type="EMBL" id="CAE2313391.1"/>
    </source>
</evidence>
<name>A0A7S4L2Y7_GUITH</name>
<keyword evidence="2" id="KW-0732">Signal</keyword>
<evidence type="ECO:0000256" key="2">
    <source>
        <dbReference type="SAM" id="SignalP"/>
    </source>
</evidence>
<proteinExistence type="predicted"/>
<feature type="compositionally biased region" description="Basic and acidic residues" evidence="1">
    <location>
        <begin position="197"/>
        <end position="207"/>
    </location>
</feature>
<organism evidence="3">
    <name type="scientific">Guillardia theta</name>
    <name type="common">Cryptophyte</name>
    <name type="synonym">Cryptomonas phi</name>
    <dbReference type="NCBI Taxonomy" id="55529"/>
    <lineage>
        <taxon>Eukaryota</taxon>
        <taxon>Cryptophyceae</taxon>
        <taxon>Pyrenomonadales</taxon>
        <taxon>Geminigeraceae</taxon>
        <taxon>Guillardia</taxon>
    </lineage>
</organism>
<evidence type="ECO:0000256" key="1">
    <source>
        <dbReference type="SAM" id="MobiDB-lite"/>
    </source>
</evidence>
<feature type="signal peptide" evidence="2">
    <location>
        <begin position="1"/>
        <end position="19"/>
    </location>
</feature>
<feature type="region of interest" description="Disordered" evidence="1">
    <location>
        <begin position="188"/>
        <end position="207"/>
    </location>
</feature>